<dbReference type="Gene3D" id="2.60.40.10">
    <property type="entry name" value="Immunoglobulins"/>
    <property type="match status" value="1"/>
</dbReference>
<dbReference type="SUPFAM" id="SSF55846">
    <property type="entry name" value="N-acetylmuramoyl-L-alanine amidase-like"/>
    <property type="match status" value="1"/>
</dbReference>
<proteinExistence type="inferred from homology"/>
<dbReference type="InterPro" id="IPR036505">
    <property type="entry name" value="Amidase/PGRP_sf"/>
</dbReference>
<keyword evidence="3" id="KW-0732">Signal</keyword>
<dbReference type="InterPro" id="IPR006619">
    <property type="entry name" value="PGRP_domain_met/bac"/>
</dbReference>
<dbReference type="SMART" id="SM00701">
    <property type="entry name" value="PGRP"/>
    <property type="match status" value="1"/>
</dbReference>
<dbReference type="InterPro" id="IPR015510">
    <property type="entry name" value="PGRP"/>
</dbReference>
<evidence type="ECO:0000313" key="6">
    <source>
        <dbReference type="Proteomes" id="UP000647172"/>
    </source>
</evidence>
<gene>
    <name evidence="5" type="ORF">Ani05nite_14760</name>
</gene>
<dbReference type="CDD" id="cd06583">
    <property type="entry name" value="PGRP"/>
    <property type="match status" value="1"/>
</dbReference>
<comment type="caution">
    <text evidence="5">The sequence shown here is derived from an EMBL/GenBank/DDBJ whole genome shotgun (WGS) entry which is preliminary data.</text>
</comment>
<feature type="compositionally biased region" description="Low complexity" evidence="2">
    <location>
        <begin position="188"/>
        <end position="197"/>
    </location>
</feature>
<feature type="domain" description="Peptidoglycan recognition protein family" evidence="4">
    <location>
        <begin position="263"/>
        <end position="415"/>
    </location>
</feature>
<dbReference type="AlphaFoldDB" id="A0A919JE76"/>
<dbReference type="GO" id="GO:0005975">
    <property type="term" value="P:carbohydrate metabolic process"/>
    <property type="evidence" value="ECO:0007669"/>
    <property type="project" value="UniProtKB-ARBA"/>
</dbReference>
<feature type="compositionally biased region" description="Low complexity" evidence="2">
    <location>
        <begin position="221"/>
        <end position="230"/>
    </location>
</feature>
<feature type="signal peptide" evidence="3">
    <location>
        <begin position="1"/>
        <end position="26"/>
    </location>
</feature>
<accession>A0A919JE76</accession>
<feature type="region of interest" description="Disordered" evidence="2">
    <location>
        <begin position="22"/>
        <end position="64"/>
    </location>
</feature>
<comment type="similarity">
    <text evidence="1">Belongs to the N-acetylmuramoyl-L-alanine amidase 2 family.</text>
</comment>
<dbReference type="GO" id="GO:0008270">
    <property type="term" value="F:zinc ion binding"/>
    <property type="evidence" value="ECO:0007669"/>
    <property type="project" value="InterPro"/>
</dbReference>
<dbReference type="InterPro" id="IPR002502">
    <property type="entry name" value="Amidase_domain"/>
</dbReference>
<protein>
    <recommendedName>
        <fullName evidence="4">Peptidoglycan recognition protein family domain-containing protein</fullName>
    </recommendedName>
</protein>
<dbReference type="InterPro" id="IPR013783">
    <property type="entry name" value="Ig-like_fold"/>
</dbReference>
<dbReference type="Gene3D" id="2.60.120.260">
    <property type="entry name" value="Galactose-binding domain-like"/>
    <property type="match status" value="1"/>
</dbReference>
<reference evidence="5" key="1">
    <citation type="submission" date="2021-01" db="EMBL/GenBank/DDBJ databases">
        <title>Whole genome shotgun sequence of Actinoplanes nipponensis NBRC 14063.</title>
        <authorList>
            <person name="Komaki H."/>
            <person name="Tamura T."/>
        </authorList>
    </citation>
    <scope>NUCLEOTIDE SEQUENCE</scope>
    <source>
        <strain evidence="5">NBRC 14063</strain>
    </source>
</reference>
<dbReference type="PANTHER" id="PTHR11022">
    <property type="entry name" value="PEPTIDOGLYCAN RECOGNITION PROTEIN"/>
    <property type="match status" value="1"/>
</dbReference>
<dbReference type="Proteomes" id="UP000647172">
    <property type="component" value="Unassembled WGS sequence"/>
</dbReference>
<feature type="region of interest" description="Disordered" evidence="2">
    <location>
        <begin position="168"/>
        <end position="257"/>
    </location>
</feature>
<sequence length="757" mass="77636">MTAAAVTATALTVTAMVLTRSPGGPAATPAAAPAEAAAAPLPSGPPPPPVTTRSLELDGPPTVEDGRETVRLARRAVARFSLLGVTWDDALLSFHGDASVRTRSAASGDWSAWQRLDLEPAVAAGDPDLVAGRTRGGSHGLWVGASNGIEVKVVSAAGRASRRLPEGLRLTLVDPGPSAGGGQGGGMPLAEPEASEPADPPPTDPGAGTDPEPEQPPVVEPVPTTGTPSSAVPPAPTTAPVTPTPTKPAATPLPTVPAQSAMPAYVNRRGWSADETLVKDAPVYGSTINALFVHHTAQSGSTSNDYACADAAKVIRSIYTYAVTGKGLNDMEYNFLVDKCGTLYEGRKGGVDKPVVGAHTPPFNTNYAAVAVLGDYGRTAVPAAVATKLAQLAAFKLGRYGHDPRETFTTTAQGGNDKVSAGDQVTMGRIAGHRDVQATDCPGAALYGQLPALRTEAAGVLSGLRITALSGRRGVVRDSVTVSWSVSTPGGEIGGFDVLVDGRTAGTAAATARSATVKVAPGRHTVQVRLNRVGGPTSVSDTRTVVADTTAPTFPGRPNVTLRTGTLSPTTAPVVLTWQAADAVALSSVQLTAPSRTTFATSTRSWNTTGRLGATTTWRVQGTDLAGNVATAPVTRTPVLVAETKGRRTGKWATAAGSAHLGRAALASSTRNSSVSWTFTGRSAAVLAMKGKTSGQVAVYLDGRKVATVDLRAGTNTYRQAVWTKSWTSAKKHTVKIVVVGTKGRPKVTSDGLVYLR</sequence>
<dbReference type="PANTHER" id="PTHR11022:SF41">
    <property type="entry name" value="PEPTIDOGLYCAN-RECOGNITION PROTEIN LC-RELATED"/>
    <property type="match status" value="1"/>
</dbReference>
<evidence type="ECO:0000313" key="5">
    <source>
        <dbReference type="EMBL" id="GIE47942.1"/>
    </source>
</evidence>
<evidence type="ECO:0000259" key="4">
    <source>
        <dbReference type="SMART" id="SM00701"/>
    </source>
</evidence>
<dbReference type="GO" id="GO:0009253">
    <property type="term" value="P:peptidoglycan catabolic process"/>
    <property type="evidence" value="ECO:0007669"/>
    <property type="project" value="InterPro"/>
</dbReference>
<dbReference type="GO" id="GO:0008745">
    <property type="term" value="F:N-acetylmuramoyl-L-alanine amidase activity"/>
    <property type="evidence" value="ECO:0007669"/>
    <property type="project" value="InterPro"/>
</dbReference>
<dbReference type="Gene3D" id="3.40.80.10">
    <property type="entry name" value="Peptidoglycan recognition protein-like"/>
    <property type="match status" value="1"/>
</dbReference>
<organism evidence="5 6">
    <name type="scientific">Actinoplanes nipponensis</name>
    <dbReference type="NCBI Taxonomy" id="135950"/>
    <lineage>
        <taxon>Bacteria</taxon>
        <taxon>Bacillati</taxon>
        <taxon>Actinomycetota</taxon>
        <taxon>Actinomycetes</taxon>
        <taxon>Micromonosporales</taxon>
        <taxon>Micromonosporaceae</taxon>
        <taxon>Actinoplanes</taxon>
    </lineage>
</organism>
<evidence type="ECO:0000256" key="3">
    <source>
        <dbReference type="SAM" id="SignalP"/>
    </source>
</evidence>
<feature type="compositionally biased region" description="Low complexity" evidence="2">
    <location>
        <begin position="247"/>
        <end position="257"/>
    </location>
</feature>
<feature type="compositionally biased region" description="Gly residues" evidence="2">
    <location>
        <begin position="178"/>
        <end position="187"/>
    </location>
</feature>
<feature type="compositionally biased region" description="Low complexity" evidence="2">
    <location>
        <begin position="22"/>
        <end position="41"/>
    </location>
</feature>
<keyword evidence="6" id="KW-1185">Reference proteome</keyword>
<name>A0A919JE76_9ACTN</name>
<dbReference type="Pfam" id="PF01510">
    <property type="entry name" value="Amidase_2"/>
    <property type="match status" value="1"/>
</dbReference>
<feature type="chain" id="PRO_5036675191" description="Peptidoglycan recognition protein family domain-containing protein" evidence="3">
    <location>
        <begin position="27"/>
        <end position="757"/>
    </location>
</feature>
<dbReference type="EMBL" id="BOMQ01000018">
    <property type="protein sequence ID" value="GIE47942.1"/>
    <property type="molecule type" value="Genomic_DNA"/>
</dbReference>
<evidence type="ECO:0000256" key="1">
    <source>
        <dbReference type="ARBA" id="ARBA00007553"/>
    </source>
</evidence>
<evidence type="ECO:0000256" key="2">
    <source>
        <dbReference type="SAM" id="MobiDB-lite"/>
    </source>
</evidence>
<feature type="compositionally biased region" description="Pro residues" evidence="2">
    <location>
        <begin position="231"/>
        <end position="246"/>
    </location>
</feature>